<dbReference type="Proteomes" id="UP000468420">
    <property type="component" value="Unassembled WGS sequence"/>
</dbReference>
<protein>
    <recommendedName>
        <fullName evidence="3">DUF551 domain-containing protein</fullName>
    </recommendedName>
</protein>
<accession>A0A6N6K0K0</accession>
<evidence type="ECO:0000313" key="1">
    <source>
        <dbReference type="EMBL" id="KAA1276766.1"/>
    </source>
</evidence>
<evidence type="ECO:0008006" key="3">
    <source>
        <dbReference type="Google" id="ProtNLM"/>
    </source>
</evidence>
<dbReference type="RefSeq" id="WP_149692001.1">
    <property type="nucleotide sequence ID" value="NZ_QRDC01000013.1"/>
</dbReference>
<gene>
    <name evidence="1" type="ORF">DXF85_15535</name>
</gene>
<comment type="caution">
    <text evidence="1">The sequence shown here is derived from an EMBL/GenBank/DDBJ whole genome shotgun (WGS) entry which is preliminary data.</text>
</comment>
<dbReference type="AlphaFoldDB" id="A0A6N6K0K0"/>
<name>A0A6N6K0K0_9ENTR</name>
<sequence length="109" mass="11854">MKTIEPTPTAALDDLLSMAASAIEDLLEHTDPNTSYYSGVWADMPSKLRGAMLQAGNSPVTPDGWVMVPKEITCEMDDAAWDAYHETRSMSDIWAALLAAAPQQEVNRG</sequence>
<organism evidence="1 2">
    <name type="scientific">Citrobacter pasteurii</name>
    <dbReference type="NCBI Taxonomy" id="1563222"/>
    <lineage>
        <taxon>Bacteria</taxon>
        <taxon>Pseudomonadati</taxon>
        <taxon>Pseudomonadota</taxon>
        <taxon>Gammaproteobacteria</taxon>
        <taxon>Enterobacterales</taxon>
        <taxon>Enterobacteriaceae</taxon>
        <taxon>Citrobacter</taxon>
    </lineage>
</organism>
<evidence type="ECO:0000313" key="2">
    <source>
        <dbReference type="Proteomes" id="UP000468420"/>
    </source>
</evidence>
<dbReference type="EMBL" id="QRDC01000013">
    <property type="protein sequence ID" value="KAA1276766.1"/>
    <property type="molecule type" value="Genomic_DNA"/>
</dbReference>
<proteinExistence type="predicted"/>
<reference evidence="1 2" key="1">
    <citation type="submission" date="2018-08" db="EMBL/GenBank/DDBJ databases">
        <title>Complete genomic analysis of a Citrobacter pasteurii isolated from cockles (Cerastoderma edule) containing a new chromosomic qnrB allele.</title>
        <authorList>
            <person name="Rodrigues A."/>
            <person name="Baptista T."/>
            <person name="Quesada A."/>
            <person name="Campos M.J."/>
        </authorList>
    </citation>
    <scope>NUCLEOTIDE SEQUENCE [LARGE SCALE GENOMIC DNA]</scope>
    <source>
        <strain evidence="1 2">BA18</strain>
    </source>
</reference>